<organism evidence="16 17">
    <name type="scientific">Hypsibius exemplaris</name>
    <name type="common">Freshwater tardigrade</name>
    <dbReference type="NCBI Taxonomy" id="2072580"/>
    <lineage>
        <taxon>Eukaryota</taxon>
        <taxon>Metazoa</taxon>
        <taxon>Ecdysozoa</taxon>
        <taxon>Tardigrada</taxon>
        <taxon>Eutardigrada</taxon>
        <taxon>Parachela</taxon>
        <taxon>Hypsibioidea</taxon>
        <taxon>Hypsibiidae</taxon>
        <taxon>Hypsibius</taxon>
    </lineage>
</organism>
<feature type="region of interest" description="Disordered" evidence="14">
    <location>
        <begin position="1"/>
        <end position="27"/>
    </location>
</feature>
<evidence type="ECO:0000256" key="4">
    <source>
        <dbReference type="ARBA" id="ARBA00012214"/>
    </source>
</evidence>
<dbReference type="GO" id="GO:0043295">
    <property type="term" value="F:glutathione binding"/>
    <property type="evidence" value="ECO:0007669"/>
    <property type="project" value="TreeGrafter"/>
</dbReference>
<dbReference type="Gene3D" id="3.30.1490.50">
    <property type="match status" value="1"/>
</dbReference>
<feature type="domain" description="Glutathione synthase substrate-binding" evidence="15">
    <location>
        <begin position="337"/>
        <end position="432"/>
    </location>
</feature>
<evidence type="ECO:0000256" key="6">
    <source>
        <dbReference type="ARBA" id="ARBA00022598"/>
    </source>
</evidence>
<dbReference type="GO" id="GO:0005829">
    <property type="term" value="C:cytosol"/>
    <property type="evidence" value="ECO:0007669"/>
    <property type="project" value="TreeGrafter"/>
</dbReference>
<dbReference type="Gene3D" id="1.10.1080.10">
    <property type="entry name" value="Glutathione Synthetase, Chain A, domain 3"/>
    <property type="match status" value="1"/>
</dbReference>
<dbReference type="UniPathway" id="UPA00142">
    <property type="reaction ID" value="UER00210"/>
</dbReference>
<dbReference type="Gene3D" id="3.40.50.1760">
    <property type="entry name" value="Glutathione synthase, substrate-binding domain superfamily, eukaryotic"/>
    <property type="match status" value="1"/>
</dbReference>
<feature type="compositionally biased region" description="Low complexity" evidence="14">
    <location>
        <begin position="50"/>
        <end position="67"/>
    </location>
</feature>
<dbReference type="InterPro" id="IPR014042">
    <property type="entry name" value="Glutathione_synthase_a-hlx"/>
</dbReference>
<dbReference type="Proteomes" id="UP000192578">
    <property type="component" value="Unassembled WGS sequence"/>
</dbReference>
<dbReference type="InterPro" id="IPR005615">
    <property type="entry name" value="Glutathione_synthase"/>
</dbReference>
<keyword evidence="11" id="KW-0460">Magnesium</keyword>
<keyword evidence="9" id="KW-0547">Nucleotide-binding</keyword>
<dbReference type="OrthoDB" id="2020073at2759"/>
<evidence type="ECO:0000256" key="13">
    <source>
        <dbReference type="ARBA" id="ARBA00048871"/>
    </source>
</evidence>
<dbReference type="InterPro" id="IPR014709">
    <property type="entry name" value="Glutathione_synthase_C_euk"/>
</dbReference>
<dbReference type="SUPFAM" id="SSF52440">
    <property type="entry name" value="PreATP-grasp domain"/>
    <property type="match status" value="1"/>
</dbReference>
<dbReference type="NCBIfam" id="TIGR01986">
    <property type="entry name" value="glut_syn_euk"/>
    <property type="match status" value="1"/>
</dbReference>
<evidence type="ECO:0000256" key="7">
    <source>
        <dbReference type="ARBA" id="ARBA00022684"/>
    </source>
</evidence>
<dbReference type="InterPro" id="IPR004887">
    <property type="entry name" value="GSH_synth_subst-bd"/>
</dbReference>
<evidence type="ECO:0000256" key="11">
    <source>
        <dbReference type="ARBA" id="ARBA00022842"/>
    </source>
</evidence>
<dbReference type="GO" id="GO:0004363">
    <property type="term" value="F:glutathione synthase activity"/>
    <property type="evidence" value="ECO:0007669"/>
    <property type="project" value="UniProtKB-EC"/>
</dbReference>
<evidence type="ECO:0000256" key="8">
    <source>
        <dbReference type="ARBA" id="ARBA00022723"/>
    </source>
</evidence>
<dbReference type="EMBL" id="MTYJ01000028">
    <property type="protein sequence ID" value="OQV20677.1"/>
    <property type="molecule type" value="Genomic_DNA"/>
</dbReference>
<comment type="caution">
    <text evidence="16">The sequence shown here is derived from an EMBL/GenBank/DDBJ whole genome shotgun (WGS) entry which is preliminary data.</text>
</comment>
<comment type="pathway">
    <text evidence="2">Sulfur metabolism; glutathione biosynthesis; glutathione from L-cysteine and L-glutamate: step 2/2.</text>
</comment>
<keyword evidence="7" id="KW-0317">Glutathione biosynthesis</keyword>
<evidence type="ECO:0000313" key="16">
    <source>
        <dbReference type="EMBL" id="OQV20677.1"/>
    </source>
</evidence>
<protein>
    <recommendedName>
        <fullName evidence="5">Glutathione synthetase</fullName>
        <ecNumber evidence="4">6.3.2.3</ecNumber>
    </recommendedName>
    <alternativeName>
        <fullName evidence="12">Glutathione synthase</fullName>
    </alternativeName>
</protein>
<feature type="compositionally biased region" description="Polar residues" evidence="14">
    <location>
        <begin position="1"/>
        <end position="24"/>
    </location>
</feature>
<dbReference type="InterPro" id="IPR037013">
    <property type="entry name" value="GSH-S_sub-bd_sf"/>
</dbReference>
<keyword evidence="6" id="KW-0436">Ligase</keyword>
<dbReference type="PANTHER" id="PTHR11130">
    <property type="entry name" value="GLUTATHIONE SYNTHETASE"/>
    <property type="match status" value="1"/>
</dbReference>
<evidence type="ECO:0000313" key="17">
    <source>
        <dbReference type="Proteomes" id="UP000192578"/>
    </source>
</evidence>
<evidence type="ECO:0000256" key="14">
    <source>
        <dbReference type="SAM" id="MobiDB-lite"/>
    </source>
</evidence>
<evidence type="ECO:0000256" key="2">
    <source>
        <dbReference type="ARBA" id="ARBA00004965"/>
    </source>
</evidence>
<proteinExistence type="inferred from homology"/>
<dbReference type="GO" id="GO:0046872">
    <property type="term" value="F:metal ion binding"/>
    <property type="evidence" value="ECO:0007669"/>
    <property type="project" value="UniProtKB-KW"/>
</dbReference>
<gene>
    <name evidence="16" type="ORF">BV898_05261</name>
</gene>
<comment type="similarity">
    <text evidence="3">Belongs to the eukaryotic GSH synthase family.</text>
</comment>
<comment type="cofactor">
    <cofactor evidence="1">
        <name>Mg(2+)</name>
        <dbReference type="ChEBI" id="CHEBI:18420"/>
    </cofactor>
</comment>
<keyword evidence="8" id="KW-0479">Metal-binding</keyword>
<dbReference type="Gene3D" id="3.30.1490.80">
    <property type="match status" value="1"/>
</dbReference>
<reference evidence="17" key="1">
    <citation type="submission" date="2017-01" db="EMBL/GenBank/DDBJ databases">
        <title>Comparative genomics of anhydrobiosis in the tardigrade Hypsibius dujardini.</title>
        <authorList>
            <person name="Yoshida Y."/>
            <person name="Koutsovoulos G."/>
            <person name="Laetsch D."/>
            <person name="Stevens L."/>
            <person name="Kumar S."/>
            <person name="Horikawa D."/>
            <person name="Ishino K."/>
            <person name="Komine S."/>
            <person name="Tomita M."/>
            <person name="Blaxter M."/>
            <person name="Arakawa K."/>
        </authorList>
    </citation>
    <scope>NUCLEOTIDE SEQUENCE [LARGE SCALE GENOMIC DNA]</scope>
    <source>
        <strain evidence="17">Z151</strain>
    </source>
</reference>
<evidence type="ECO:0000256" key="12">
    <source>
        <dbReference type="ARBA" id="ARBA00030403"/>
    </source>
</evidence>
<dbReference type="Gene3D" id="3.30.470.20">
    <property type="entry name" value="ATP-grasp fold, B domain"/>
    <property type="match status" value="1"/>
</dbReference>
<dbReference type="Pfam" id="PF03917">
    <property type="entry name" value="GSH_synth_ATP"/>
    <property type="match status" value="1"/>
</dbReference>
<dbReference type="InterPro" id="IPR014049">
    <property type="entry name" value="Glutathione_synthase_N_euk"/>
</dbReference>
<dbReference type="InterPro" id="IPR016185">
    <property type="entry name" value="PreATP-grasp_dom_sf"/>
</dbReference>
<evidence type="ECO:0000256" key="1">
    <source>
        <dbReference type="ARBA" id="ARBA00001946"/>
    </source>
</evidence>
<dbReference type="PANTHER" id="PTHR11130:SF0">
    <property type="entry name" value="GLUTATHIONE SYNTHETASE"/>
    <property type="match status" value="1"/>
</dbReference>
<evidence type="ECO:0000256" key="10">
    <source>
        <dbReference type="ARBA" id="ARBA00022840"/>
    </source>
</evidence>
<comment type="catalytic activity">
    <reaction evidence="13">
        <text>gamma-L-glutamyl-L-cysteine + glycine + ATP = glutathione + ADP + phosphate + H(+)</text>
        <dbReference type="Rhea" id="RHEA:13557"/>
        <dbReference type="ChEBI" id="CHEBI:15378"/>
        <dbReference type="ChEBI" id="CHEBI:30616"/>
        <dbReference type="ChEBI" id="CHEBI:43474"/>
        <dbReference type="ChEBI" id="CHEBI:57305"/>
        <dbReference type="ChEBI" id="CHEBI:57925"/>
        <dbReference type="ChEBI" id="CHEBI:58173"/>
        <dbReference type="ChEBI" id="CHEBI:456216"/>
        <dbReference type="EC" id="6.3.2.3"/>
    </reaction>
    <physiologicalReaction direction="left-to-right" evidence="13">
        <dbReference type="Rhea" id="RHEA:13558"/>
    </physiologicalReaction>
</comment>
<accession>A0A1W0WZN2</accession>
<evidence type="ECO:0000256" key="5">
    <source>
        <dbReference type="ARBA" id="ARBA00020821"/>
    </source>
</evidence>
<dbReference type="GO" id="GO:0005524">
    <property type="term" value="F:ATP binding"/>
    <property type="evidence" value="ECO:0007669"/>
    <property type="project" value="UniProtKB-KW"/>
</dbReference>
<name>A0A1W0WZN2_HYPEX</name>
<feature type="region of interest" description="Disordered" evidence="14">
    <location>
        <begin position="43"/>
        <end position="76"/>
    </location>
</feature>
<sequence length="608" mass="67490">MVPGSVASQTPSAAANESSSPTISEEQHFLDLAYQIQRANRATHSAVEQSESSESSVSIITVETAPESLREEEEAEPVRELGQIDRLNLTKIILKRNKSRVTGEANPRKHETTKGSMADLRTLANFHVIETLKKNPKLVEEVSEVAKDAASSLGLLLKDPVIADAFLPVPVTLLPSLTSHHAVHEVLQLQPEINLLMHRVSHDRNFLTQSLAGVSSVDPFIKSLLNIYNQVDIDAQWELDFIRSDYLLHCNDPTLSFVDAVKAGSYKQVEVNMICIAFAGLSSRMQDVHNRVLNFLECDVVPAENAGDVLPLYGGALKLAHGVYSKNFPATGKRQQVLLTVIHPEERNTMDQRMVEFESGLLCLRRTFQQIGERATLDEEGRLLIEGLEVAVVYYRVGYAPPHYASDKDWETRLLIEKSSAIKCPSVAHQLSGFKKIQQELSRPEVLVKFISEKSVRDRMLETCVGQWDVSSSAEEATKHIQKAFQSPELYVLKPNREGGGNNFYDGQLISRLKEVYQTDQAKEFILMERILPPLQENFLVRPQKPTELLHTVSEIGIFGVIIARGDEIICNAFAKDILVRTKASTVGEGGVATGYACLSSAIILKSA</sequence>
<dbReference type="AlphaFoldDB" id="A0A1W0WZN2"/>
<keyword evidence="10" id="KW-0067">ATP-binding</keyword>
<evidence type="ECO:0000259" key="15">
    <source>
        <dbReference type="Pfam" id="PF03199"/>
    </source>
</evidence>
<dbReference type="Pfam" id="PF03199">
    <property type="entry name" value="GSH_synthase"/>
    <property type="match status" value="1"/>
</dbReference>
<evidence type="ECO:0000256" key="9">
    <source>
        <dbReference type="ARBA" id="ARBA00022741"/>
    </source>
</evidence>
<dbReference type="EC" id="6.3.2.3" evidence="4"/>
<keyword evidence="17" id="KW-1185">Reference proteome</keyword>
<dbReference type="SUPFAM" id="SSF56059">
    <property type="entry name" value="Glutathione synthetase ATP-binding domain-like"/>
    <property type="match status" value="1"/>
</dbReference>
<evidence type="ECO:0000256" key="3">
    <source>
        <dbReference type="ARBA" id="ARBA00010385"/>
    </source>
</evidence>